<comment type="caution">
    <text evidence="2">The sequence shown here is derived from an EMBL/GenBank/DDBJ whole genome shotgun (WGS) entry which is preliminary data.</text>
</comment>
<dbReference type="InterPro" id="IPR002182">
    <property type="entry name" value="NB-ARC"/>
</dbReference>
<dbReference type="SUPFAM" id="SSF52540">
    <property type="entry name" value="P-loop containing nucleoside triphosphate hydrolases"/>
    <property type="match status" value="1"/>
</dbReference>
<evidence type="ECO:0000259" key="1">
    <source>
        <dbReference type="Pfam" id="PF00931"/>
    </source>
</evidence>
<protein>
    <recommendedName>
        <fullName evidence="1">NB-ARC domain-containing protein</fullName>
    </recommendedName>
</protein>
<dbReference type="EMBL" id="JAGINW010000001">
    <property type="protein sequence ID" value="MBP2326603.1"/>
    <property type="molecule type" value="Genomic_DNA"/>
</dbReference>
<dbReference type="PANTHER" id="PTHR22845">
    <property type="entry name" value="APOPTOTIC PROTEASE-ACTIVATING FACTOR 1"/>
    <property type="match status" value="1"/>
</dbReference>
<dbReference type="PANTHER" id="PTHR22845:SF5">
    <property type="entry name" value="APOPTOTIC PROTEASE-ACTIVATING FACTOR 1"/>
    <property type="match status" value="1"/>
</dbReference>
<name>A0ABS4TRR6_9PSEU</name>
<organism evidence="2 3">
    <name type="scientific">Kibdelosporangium banguiense</name>
    <dbReference type="NCBI Taxonomy" id="1365924"/>
    <lineage>
        <taxon>Bacteria</taxon>
        <taxon>Bacillati</taxon>
        <taxon>Actinomycetota</taxon>
        <taxon>Actinomycetes</taxon>
        <taxon>Pseudonocardiales</taxon>
        <taxon>Pseudonocardiaceae</taxon>
        <taxon>Kibdelosporangium</taxon>
    </lineage>
</organism>
<sequence length="510" mass="53526">MAELVVTIAGAAGRLAGQLLGPRLAAAAFGPAEERVLRKVLEEALKASLAAQLRGAGEQAAIMVMHLETLLGRFFADPAVAKALVDSALARTEPPLPELLASFDAQGMDSATVGIDLPALLSAMSAAVAEQIRVEAGKAGSPLFNLLVVNHLERQDGRASTPRIVGMAPPPPQSFVGRGGDLEQLRERLTGGDRQRLQVVTAVRGWPGVGKTTTAAALVHDAALASAFPGGVLWARIGQTDRVRTELIAWLRSLDEEPDPDLDVPHLSSRLSALLRDRAMLLVVDDVWDPAHAAPFLVGGADCATIITTRAKSVAEAVASSHDQVYRLEVLDEESSIRLLAQLAPQVASAHEQGLRDLARAVEGLPLALQVAGRMLAAEAGRGLPVDELLAEVTQGFRLFSASVPAHLAGLAEESSATVAAVLDRSVSSLDPADRLRFICLGAFAPKPATFSIAEILGVWGAMSLTADLDGLRVLVDRGLLEPAGNGDYQMHALMALFADSLSQALDEPS</sequence>
<gene>
    <name evidence="2" type="ORF">JOF56_006988</name>
</gene>
<dbReference type="RefSeq" id="WP_209643652.1">
    <property type="nucleotide sequence ID" value="NZ_JAGINW010000001.1"/>
</dbReference>
<dbReference type="InterPro" id="IPR027417">
    <property type="entry name" value="P-loop_NTPase"/>
</dbReference>
<reference evidence="2 3" key="1">
    <citation type="submission" date="2021-03" db="EMBL/GenBank/DDBJ databases">
        <title>Sequencing the genomes of 1000 actinobacteria strains.</title>
        <authorList>
            <person name="Klenk H.-P."/>
        </authorList>
    </citation>
    <scope>NUCLEOTIDE SEQUENCE [LARGE SCALE GENOMIC DNA]</scope>
    <source>
        <strain evidence="2 3">DSM 46670</strain>
    </source>
</reference>
<accession>A0ABS4TRR6</accession>
<dbReference type="PRINTS" id="PR00364">
    <property type="entry name" value="DISEASERSIST"/>
</dbReference>
<dbReference type="Proteomes" id="UP001519332">
    <property type="component" value="Unassembled WGS sequence"/>
</dbReference>
<dbReference type="Gene3D" id="3.40.50.300">
    <property type="entry name" value="P-loop containing nucleotide triphosphate hydrolases"/>
    <property type="match status" value="1"/>
</dbReference>
<evidence type="ECO:0000313" key="3">
    <source>
        <dbReference type="Proteomes" id="UP001519332"/>
    </source>
</evidence>
<keyword evidence="3" id="KW-1185">Reference proteome</keyword>
<evidence type="ECO:0000313" key="2">
    <source>
        <dbReference type="EMBL" id="MBP2326603.1"/>
    </source>
</evidence>
<proteinExistence type="predicted"/>
<feature type="domain" description="NB-ARC" evidence="1">
    <location>
        <begin position="181"/>
        <end position="344"/>
    </location>
</feature>
<dbReference type="Pfam" id="PF00931">
    <property type="entry name" value="NB-ARC"/>
    <property type="match status" value="1"/>
</dbReference>